<feature type="compositionally biased region" description="Polar residues" evidence="1">
    <location>
        <begin position="278"/>
        <end position="297"/>
    </location>
</feature>
<dbReference type="InterPro" id="IPR051741">
    <property type="entry name" value="PAR6_homolog"/>
</dbReference>
<dbReference type="GO" id="GO:0005634">
    <property type="term" value="C:nucleus"/>
    <property type="evidence" value="ECO:0007669"/>
    <property type="project" value="TreeGrafter"/>
</dbReference>
<feature type="compositionally biased region" description="Basic and acidic residues" evidence="1">
    <location>
        <begin position="299"/>
        <end position="329"/>
    </location>
</feature>
<evidence type="ECO:0000259" key="2">
    <source>
        <dbReference type="PROSITE" id="PS50106"/>
    </source>
</evidence>
<reference evidence="3 4" key="1">
    <citation type="journal article" date="2017" name="PLoS Biol.">
        <title>The sea cucumber genome provides insights into morphological evolution and visceral regeneration.</title>
        <authorList>
            <person name="Zhang X."/>
            <person name="Sun L."/>
            <person name="Yuan J."/>
            <person name="Sun Y."/>
            <person name="Gao Y."/>
            <person name="Zhang L."/>
            <person name="Li S."/>
            <person name="Dai H."/>
            <person name="Hamel J.F."/>
            <person name="Liu C."/>
            <person name="Yu Y."/>
            <person name="Liu S."/>
            <person name="Lin W."/>
            <person name="Guo K."/>
            <person name="Jin S."/>
            <person name="Xu P."/>
            <person name="Storey K.B."/>
            <person name="Huan P."/>
            <person name="Zhang T."/>
            <person name="Zhou Y."/>
            <person name="Zhang J."/>
            <person name="Lin C."/>
            <person name="Li X."/>
            <person name="Xing L."/>
            <person name="Huo D."/>
            <person name="Sun M."/>
            <person name="Wang L."/>
            <person name="Mercier A."/>
            <person name="Li F."/>
            <person name="Yang H."/>
            <person name="Xiang J."/>
        </authorList>
    </citation>
    <scope>NUCLEOTIDE SEQUENCE [LARGE SCALE GENOMIC DNA]</scope>
    <source>
        <strain evidence="3">Shaxun</strain>
        <tissue evidence="3">Muscle</tissue>
    </source>
</reference>
<keyword evidence="4" id="KW-1185">Reference proteome</keyword>
<dbReference type="PANTHER" id="PTHR14102:SF12">
    <property type="entry name" value="CDNA SEQUENCE BC034090"/>
    <property type="match status" value="1"/>
</dbReference>
<gene>
    <name evidence="3" type="ORF">BSL78_02233</name>
</gene>
<dbReference type="Gene3D" id="2.30.42.10">
    <property type="match status" value="1"/>
</dbReference>
<feature type="region of interest" description="Disordered" evidence="1">
    <location>
        <begin position="99"/>
        <end position="174"/>
    </location>
</feature>
<dbReference type="GO" id="GO:0007098">
    <property type="term" value="P:centrosome cycle"/>
    <property type="evidence" value="ECO:0007669"/>
    <property type="project" value="TreeGrafter"/>
</dbReference>
<feature type="compositionally biased region" description="Basic and acidic residues" evidence="1">
    <location>
        <begin position="116"/>
        <end position="136"/>
    </location>
</feature>
<protein>
    <recommendedName>
        <fullName evidence="2">PDZ domain-containing protein</fullName>
    </recommendedName>
</protein>
<dbReference type="OrthoDB" id="10058001at2759"/>
<evidence type="ECO:0000256" key="1">
    <source>
        <dbReference type="SAM" id="MobiDB-lite"/>
    </source>
</evidence>
<accession>A0A2G8LKQ5</accession>
<proteinExistence type="predicted"/>
<organism evidence="3 4">
    <name type="scientific">Stichopus japonicus</name>
    <name type="common">Sea cucumber</name>
    <dbReference type="NCBI Taxonomy" id="307972"/>
    <lineage>
        <taxon>Eukaryota</taxon>
        <taxon>Metazoa</taxon>
        <taxon>Echinodermata</taxon>
        <taxon>Eleutherozoa</taxon>
        <taxon>Echinozoa</taxon>
        <taxon>Holothuroidea</taxon>
        <taxon>Aspidochirotacea</taxon>
        <taxon>Aspidochirotida</taxon>
        <taxon>Stichopodidae</taxon>
        <taxon>Apostichopus</taxon>
    </lineage>
</organism>
<feature type="compositionally biased region" description="Basic and acidic residues" evidence="1">
    <location>
        <begin position="490"/>
        <end position="503"/>
    </location>
</feature>
<dbReference type="EMBL" id="MRZV01000046">
    <property type="protein sequence ID" value="PIK60833.1"/>
    <property type="molecule type" value="Genomic_DNA"/>
</dbReference>
<feature type="domain" description="PDZ" evidence="2">
    <location>
        <begin position="577"/>
        <end position="636"/>
    </location>
</feature>
<dbReference type="GO" id="GO:0007163">
    <property type="term" value="P:establishment or maintenance of cell polarity"/>
    <property type="evidence" value="ECO:0007669"/>
    <property type="project" value="TreeGrafter"/>
</dbReference>
<dbReference type="PANTHER" id="PTHR14102">
    <property type="entry name" value="PAR-6-RELATED"/>
    <property type="match status" value="1"/>
</dbReference>
<dbReference type="GO" id="GO:0060341">
    <property type="term" value="P:regulation of cellular localization"/>
    <property type="evidence" value="ECO:0007669"/>
    <property type="project" value="TreeGrafter"/>
</dbReference>
<dbReference type="Pfam" id="PF00595">
    <property type="entry name" value="PDZ"/>
    <property type="match status" value="1"/>
</dbReference>
<dbReference type="PROSITE" id="PS50106">
    <property type="entry name" value="PDZ"/>
    <property type="match status" value="1"/>
</dbReference>
<feature type="compositionally biased region" description="Basic and acidic residues" evidence="1">
    <location>
        <begin position="233"/>
        <end position="252"/>
    </location>
</feature>
<dbReference type="GO" id="GO:0016324">
    <property type="term" value="C:apical plasma membrane"/>
    <property type="evidence" value="ECO:0007669"/>
    <property type="project" value="TreeGrafter"/>
</dbReference>
<dbReference type="GO" id="GO:0005938">
    <property type="term" value="C:cell cortex"/>
    <property type="evidence" value="ECO:0007669"/>
    <property type="project" value="TreeGrafter"/>
</dbReference>
<dbReference type="InterPro" id="IPR001478">
    <property type="entry name" value="PDZ"/>
</dbReference>
<dbReference type="Proteomes" id="UP000230750">
    <property type="component" value="Unassembled WGS sequence"/>
</dbReference>
<comment type="caution">
    <text evidence="3">The sequence shown here is derived from an EMBL/GenBank/DDBJ whole genome shotgun (WGS) entry which is preliminary data.</text>
</comment>
<dbReference type="STRING" id="307972.A0A2G8LKQ5"/>
<feature type="region of interest" description="Disordered" evidence="1">
    <location>
        <begin position="490"/>
        <end position="510"/>
    </location>
</feature>
<evidence type="ECO:0000313" key="4">
    <source>
        <dbReference type="Proteomes" id="UP000230750"/>
    </source>
</evidence>
<sequence length="669" mass="74601">MLLKGYHTADSDTDSSISRGDLHYMAVQNRFGSGRQVKSTREALKKLNRNRSFNGQHSQQLGGTPKHTPAGPLKADHTIQPFIHNDRLQDSCLQDQWKEQGARPKYSSTESLETESVNHEVFPDTAIRSDSEDHRGSRSSLNRHSRTASPCRSVHFEDEEVRRPTNGDLRKSASFNSDYDRTLTENEGLVSDYVRYGRRHSENGGCLRDRGTVMLHDGSVGDVFINGGTDSDAMDHVQRHQGQARERSERSSRRSQSVNGDGHRNIGSGRGAMDNGYEISSTKGGRYDNNSGANSSGVGRKDRSNSEVREDGISIREEGDRNGRVDLRTPRSRSPFVKSISHDGHYPLEGGHVHLVSGGVTEEAENGDKIQNDNLEQLQGAIEPEYEEIKRAKKTYSTHANSYYDAIQAHSAWDEYKRKLQEEKEQKRRAGPFADLSSFSRNQDHLSKMSGSNLSIASNSSISEKMQHLGHATKQTFGRMRRALSLDKINRNSQKDDGFDKGSKLKRSPSLRSMSSFFGRKKDKLMGSFSDLSTRERRSASISGPSSAVMEQIDVTTPSYMRKIGRVLEVYDDGTRLVRLVKPPNGPFGFYIAKGASTNGPGIFVKRIGDGHPAKILAGLLQVGDEILEINGHNVKIEKNIDTVYDLILDNDDLVLRVRPLIRRGTELS</sequence>
<dbReference type="InterPro" id="IPR036034">
    <property type="entry name" value="PDZ_sf"/>
</dbReference>
<dbReference type="AlphaFoldDB" id="A0A2G8LKQ5"/>
<dbReference type="SUPFAM" id="SSF50156">
    <property type="entry name" value="PDZ domain-like"/>
    <property type="match status" value="1"/>
</dbReference>
<name>A0A2G8LKQ5_STIJA</name>
<dbReference type="SMART" id="SM00228">
    <property type="entry name" value="PDZ"/>
    <property type="match status" value="1"/>
</dbReference>
<feature type="compositionally biased region" description="Polar residues" evidence="1">
    <location>
        <begin position="106"/>
        <end position="115"/>
    </location>
</feature>
<feature type="region of interest" description="Disordered" evidence="1">
    <location>
        <begin position="49"/>
        <end position="76"/>
    </location>
</feature>
<evidence type="ECO:0000313" key="3">
    <source>
        <dbReference type="EMBL" id="PIK60833.1"/>
    </source>
</evidence>
<feature type="compositionally biased region" description="Basic and acidic residues" evidence="1">
    <location>
        <begin position="154"/>
        <end position="171"/>
    </location>
</feature>
<feature type="region of interest" description="Disordered" evidence="1">
    <location>
        <begin position="226"/>
        <end position="335"/>
    </location>
</feature>
<feature type="compositionally biased region" description="Polar residues" evidence="1">
    <location>
        <begin position="50"/>
        <end position="62"/>
    </location>
</feature>